<dbReference type="EMBL" id="LSBJ02000001">
    <property type="protein sequence ID" value="OWT43539.1"/>
    <property type="molecule type" value="Genomic_DNA"/>
</dbReference>
<reference evidence="1 2" key="1">
    <citation type="journal article" date="2016" name="PLoS Pathog.">
        <title>Biosynthesis of antibiotic leucinostatins in bio-control fungus Purpureocillium lilacinum and their inhibition on phytophthora revealed by genome mining.</title>
        <authorList>
            <person name="Wang G."/>
            <person name="Liu Z."/>
            <person name="Lin R."/>
            <person name="Li E."/>
            <person name="Mao Z."/>
            <person name="Ling J."/>
            <person name="Yang Y."/>
            <person name="Yin W.B."/>
            <person name="Xie B."/>
        </authorList>
    </citation>
    <scope>NUCLEOTIDE SEQUENCE [LARGE SCALE GENOMIC DNA]</scope>
    <source>
        <strain evidence="1">170</strain>
    </source>
</reference>
<sequence>MERTMALGSIFRWLPSDSPKRLRTSDCLDHQSFCGGKYYYSINHANEHGWRRIVNGIECCPLPTSKSTNSHEVFLNRTSAERQMPRANSLACKPNKRDGACSVFTQSAVVGKGNEAPKHPQSDHTMPRSTLGAAMKINTGLELLMGLLSVVLDTLFPAPGHSASTVFGRASSDLATDWQGLARSQTSPGFLRDQGCWCCNRVSKGSSGIVAAGHHSLHAADRRVASAGC</sequence>
<dbReference type="Proteomes" id="UP000078397">
    <property type="component" value="Unassembled WGS sequence"/>
</dbReference>
<gene>
    <name evidence="1" type="ORF">VFPPC_18734</name>
</gene>
<evidence type="ECO:0000313" key="2">
    <source>
        <dbReference type="Proteomes" id="UP000078397"/>
    </source>
</evidence>
<name>A0A219ASG9_METCM</name>
<proteinExistence type="predicted"/>
<protein>
    <submittedName>
        <fullName evidence="1">Uncharacterized protein</fullName>
    </submittedName>
</protein>
<keyword evidence="2" id="KW-1185">Reference proteome</keyword>
<organism evidence="1 2">
    <name type="scientific">Pochonia chlamydosporia 170</name>
    <dbReference type="NCBI Taxonomy" id="1380566"/>
    <lineage>
        <taxon>Eukaryota</taxon>
        <taxon>Fungi</taxon>
        <taxon>Dikarya</taxon>
        <taxon>Ascomycota</taxon>
        <taxon>Pezizomycotina</taxon>
        <taxon>Sordariomycetes</taxon>
        <taxon>Hypocreomycetidae</taxon>
        <taxon>Hypocreales</taxon>
        <taxon>Clavicipitaceae</taxon>
        <taxon>Pochonia</taxon>
    </lineage>
</organism>
<accession>A0A219ASG9</accession>
<dbReference type="RefSeq" id="XP_022285954.1">
    <property type="nucleotide sequence ID" value="XM_022430302.1"/>
</dbReference>
<dbReference type="GeneID" id="33937421"/>
<dbReference type="KEGG" id="pchm:VFPPC_18734"/>
<evidence type="ECO:0000313" key="1">
    <source>
        <dbReference type="EMBL" id="OWT43539.1"/>
    </source>
</evidence>
<dbReference type="AlphaFoldDB" id="A0A219ASG9"/>
<comment type="caution">
    <text evidence="1">The sequence shown here is derived from an EMBL/GenBank/DDBJ whole genome shotgun (WGS) entry which is preliminary data.</text>
</comment>